<proteinExistence type="predicted"/>
<dbReference type="Gene3D" id="1.10.10.10">
    <property type="entry name" value="Winged helix-like DNA-binding domain superfamily/Winged helix DNA-binding domain"/>
    <property type="match status" value="1"/>
</dbReference>
<name>A0A1E3PQU3_9ASCO</name>
<dbReference type="STRING" id="857566.A0A1E3PQU3"/>
<feature type="region of interest" description="Disordered" evidence="1">
    <location>
        <begin position="248"/>
        <end position="330"/>
    </location>
</feature>
<organism evidence="3 4">
    <name type="scientific">Nadsonia fulvescens var. elongata DSM 6958</name>
    <dbReference type="NCBI Taxonomy" id="857566"/>
    <lineage>
        <taxon>Eukaryota</taxon>
        <taxon>Fungi</taxon>
        <taxon>Dikarya</taxon>
        <taxon>Ascomycota</taxon>
        <taxon>Saccharomycotina</taxon>
        <taxon>Dipodascomycetes</taxon>
        <taxon>Dipodascales</taxon>
        <taxon>Dipodascales incertae sedis</taxon>
        <taxon>Nadsonia</taxon>
    </lineage>
</organism>
<dbReference type="Proteomes" id="UP000095009">
    <property type="component" value="Unassembled WGS sequence"/>
</dbReference>
<gene>
    <name evidence="3" type="ORF">NADFUDRAFT_45383</name>
</gene>
<evidence type="ECO:0000256" key="1">
    <source>
        <dbReference type="SAM" id="MobiDB-lite"/>
    </source>
</evidence>
<evidence type="ECO:0000313" key="4">
    <source>
        <dbReference type="Proteomes" id="UP000095009"/>
    </source>
</evidence>
<dbReference type="InterPro" id="IPR036388">
    <property type="entry name" value="WH-like_DNA-bd_sf"/>
</dbReference>
<dbReference type="EMBL" id="KV454407">
    <property type="protein sequence ID" value="ODQ67207.1"/>
    <property type="molecule type" value="Genomic_DNA"/>
</dbReference>
<feature type="domain" description="SWIRM" evidence="2">
    <location>
        <begin position="340"/>
        <end position="437"/>
    </location>
</feature>
<accession>A0A1E3PQU3</accession>
<feature type="compositionally biased region" description="Polar residues" evidence="1">
    <location>
        <begin position="281"/>
        <end position="292"/>
    </location>
</feature>
<dbReference type="Pfam" id="PF04433">
    <property type="entry name" value="SWIRM"/>
    <property type="match status" value="1"/>
</dbReference>
<evidence type="ECO:0000259" key="2">
    <source>
        <dbReference type="PROSITE" id="PS50934"/>
    </source>
</evidence>
<dbReference type="SUPFAM" id="SSF46689">
    <property type="entry name" value="Homeodomain-like"/>
    <property type="match status" value="1"/>
</dbReference>
<dbReference type="GO" id="GO:0010468">
    <property type="term" value="P:regulation of gene expression"/>
    <property type="evidence" value="ECO:0007669"/>
    <property type="project" value="UniProtKB-ARBA"/>
</dbReference>
<sequence length="437" mass="48207">MAHPTIVPLLSRSAPAATGSLQSASPQLPNKHASIGTATPHSHYLPISNQHSTPRSTPVRSSTPISLVSMLSPPLSPYSKVIPVSSPTPSLLQLDPILFPRSKFDTSSSPIFRKSNAPVSSAAAPSPTVAVKRPAPVEIDTPDTTSKRSKIDEYYLDSFDLTPAFSHNTNFRCVAWESLSTLASVASYSKRERGFLNHYGPRKPQTYSTSSSLPNNSIIRRNNFRYQVSTTSRVRNTPVNSDAEYVPVVTRSSKKRPEEVKHSRSVANVLPRPANIKPDTLFNSHSINTTSPLPTPKGSRASTPKPRRTASAPSKVHESTYASLPDYSPDTSTLLPGKPLKADWKGQPMDLTNDPLVGQLHPAEIYLASCIRLSCELYLDSKRRLFAEKVHRLKQGLPFRRTDAQKACRIDVNKASRLFVAYEKVGWLDDKMFKHHL</sequence>
<dbReference type="AlphaFoldDB" id="A0A1E3PQU3"/>
<protein>
    <recommendedName>
        <fullName evidence="2">SWIRM domain-containing protein</fullName>
    </recommendedName>
</protein>
<feature type="region of interest" description="Disordered" evidence="1">
    <location>
        <begin position="13"/>
        <end position="62"/>
    </location>
</feature>
<dbReference type="OrthoDB" id="5598695at2759"/>
<dbReference type="PROSITE" id="PS50934">
    <property type="entry name" value="SWIRM"/>
    <property type="match status" value="1"/>
</dbReference>
<dbReference type="InterPro" id="IPR009057">
    <property type="entry name" value="Homeodomain-like_sf"/>
</dbReference>
<dbReference type="InterPro" id="IPR007526">
    <property type="entry name" value="SWIRM"/>
</dbReference>
<feature type="compositionally biased region" description="Low complexity" evidence="1">
    <location>
        <begin position="52"/>
        <end position="62"/>
    </location>
</feature>
<reference evidence="3 4" key="1">
    <citation type="journal article" date="2016" name="Proc. Natl. Acad. Sci. U.S.A.">
        <title>Comparative genomics of biotechnologically important yeasts.</title>
        <authorList>
            <person name="Riley R."/>
            <person name="Haridas S."/>
            <person name="Wolfe K.H."/>
            <person name="Lopes M.R."/>
            <person name="Hittinger C.T."/>
            <person name="Goeker M."/>
            <person name="Salamov A.A."/>
            <person name="Wisecaver J.H."/>
            <person name="Long T.M."/>
            <person name="Calvey C.H."/>
            <person name="Aerts A.L."/>
            <person name="Barry K.W."/>
            <person name="Choi C."/>
            <person name="Clum A."/>
            <person name="Coughlan A.Y."/>
            <person name="Deshpande S."/>
            <person name="Douglass A.P."/>
            <person name="Hanson S.J."/>
            <person name="Klenk H.-P."/>
            <person name="LaButti K.M."/>
            <person name="Lapidus A."/>
            <person name="Lindquist E.A."/>
            <person name="Lipzen A.M."/>
            <person name="Meier-Kolthoff J.P."/>
            <person name="Ohm R.A."/>
            <person name="Otillar R.P."/>
            <person name="Pangilinan J.L."/>
            <person name="Peng Y."/>
            <person name="Rokas A."/>
            <person name="Rosa C.A."/>
            <person name="Scheuner C."/>
            <person name="Sibirny A.A."/>
            <person name="Slot J.C."/>
            <person name="Stielow J.B."/>
            <person name="Sun H."/>
            <person name="Kurtzman C.P."/>
            <person name="Blackwell M."/>
            <person name="Grigoriev I.V."/>
            <person name="Jeffries T.W."/>
        </authorList>
    </citation>
    <scope>NUCLEOTIDE SEQUENCE [LARGE SCALE GENOMIC DNA]</scope>
    <source>
        <strain evidence="3 4">DSM 6958</strain>
    </source>
</reference>
<keyword evidence="4" id="KW-1185">Reference proteome</keyword>
<feature type="compositionally biased region" description="Polar residues" evidence="1">
    <location>
        <begin position="19"/>
        <end position="28"/>
    </location>
</feature>
<evidence type="ECO:0000313" key="3">
    <source>
        <dbReference type="EMBL" id="ODQ67207.1"/>
    </source>
</evidence>
<dbReference type="FunFam" id="1.10.10.10:FF:000087">
    <property type="entry name" value="Transcriptional adapter 2"/>
    <property type="match status" value="1"/>
</dbReference>